<evidence type="ECO:0000313" key="2">
    <source>
        <dbReference type="EMBL" id="KAI9634276.1"/>
    </source>
</evidence>
<reference evidence="2" key="1">
    <citation type="journal article" date="2022" name="G3 (Bethesda)">
        <title>High quality genome of the basidiomycete yeast Dioszegia hungarica PDD-24b-2 isolated from cloud water.</title>
        <authorList>
            <person name="Jarrige D."/>
            <person name="Haridas S."/>
            <person name="Bleykasten-Grosshans C."/>
            <person name="Joly M."/>
            <person name="Nadalig T."/>
            <person name="Sancelme M."/>
            <person name="Vuilleumier S."/>
            <person name="Grigoriev I.V."/>
            <person name="Amato P."/>
            <person name="Bringel F."/>
        </authorList>
    </citation>
    <scope>NUCLEOTIDE SEQUENCE</scope>
    <source>
        <strain evidence="2">PDD-24b-2</strain>
    </source>
</reference>
<evidence type="ECO:0000259" key="1">
    <source>
        <dbReference type="Pfam" id="PF08241"/>
    </source>
</evidence>
<evidence type="ECO:0000313" key="3">
    <source>
        <dbReference type="Proteomes" id="UP001164286"/>
    </source>
</evidence>
<organism evidence="2 3">
    <name type="scientific">Dioszegia hungarica</name>
    <dbReference type="NCBI Taxonomy" id="4972"/>
    <lineage>
        <taxon>Eukaryota</taxon>
        <taxon>Fungi</taxon>
        <taxon>Dikarya</taxon>
        <taxon>Basidiomycota</taxon>
        <taxon>Agaricomycotina</taxon>
        <taxon>Tremellomycetes</taxon>
        <taxon>Tremellales</taxon>
        <taxon>Bulleribasidiaceae</taxon>
        <taxon>Dioszegia</taxon>
    </lineage>
</organism>
<name>A0AA38LUR7_9TREE</name>
<dbReference type="PANTHER" id="PTHR42912">
    <property type="entry name" value="METHYLTRANSFERASE"/>
    <property type="match status" value="1"/>
</dbReference>
<keyword evidence="3" id="KW-1185">Reference proteome</keyword>
<dbReference type="EMBL" id="JAKWFO010000008">
    <property type="protein sequence ID" value="KAI9634276.1"/>
    <property type="molecule type" value="Genomic_DNA"/>
</dbReference>
<accession>A0AA38LUR7</accession>
<dbReference type="Pfam" id="PF08241">
    <property type="entry name" value="Methyltransf_11"/>
    <property type="match status" value="1"/>
</dbReference>
<comment type="caution">
    <text evidence="2">The sequence shown here is derived from an EMBL/GenBank/DDBJ whole genome shotgun (WGS) entry which is preliminary data.</text>
</comment>
<proteinExistence type="predicted"/>
<dbReference type="PANTHER" id="PTHR42912:SF95">
    <property type="entry name" value="METHYLTRANSFERASE TYPE 11 DOMAIN-CONTAINING PROTEIN"/>
    <property type="match status" value="1"/>
</dbReference>
<sequence length="292" mass="33462">MSNVHAVAASGFASGTNEKYDRVRPSYPAGSLKQVYDLFPQDVHERGLKILEPGAGTGIFTRLMVAPPTDEYPTWNIDTLVAVEPSEGMREAWEKGLEKVAPGSKNAKIVDGTFDDFSKASEFGIKEGSVDLIIIAQAWHWCPDHEAAFTEAAKYLSPNGIFAFIWNLESGSVPWQMRIRELYQPYDRGTPQYYRGWWREGFKAAAFGKNFQDPEEKQVSWYRTVDDQSSIEKIMTKSYLTEAYLQGEERQKFIKDFQALLDEAEPEKEYVDKEKGTYKWKYDTDLVIMRKK</sequence>
<dbReference type="InterPro" id="IPR050508">
    <property type="entry name" value="Methyltransf_Superfamily"/>
</dbReference>
<dbReference type="GO" id="GO:0008757">
    <property type="term" value="F:S-adenosylmethionine-dependent methyltransferase activity"/>
    <property type="evidence" value="ECO:0007669"/>
    <property type="project" value="InterPro"/>
</dbReference>
<dbReference type="CDD" id="cd02440">
    <property type="entry name" value="AdoMet_MTases"/>
    <property type="match status" value="1"/>
</dbReference>
<dbReference type="InterPro" id="IPR029063">
    <property type="entry name" value="SAM-dependent_MTases_sf"/>
</dbReference>
<protein>
    <submittedName>
        <fullName evidence="2">S-adenosyl-L-methionine-dependent methyltransferase</fullName>
    </submittedName>
</protein>
<dbReference type="Proteomes" id="UP001164286">
    <property type="component" value="Unassembled WGS sequence"/>
</dbReference>
<dbReference type="Gene3D" id="3.40.50.150">
    <property type="entry name" value="Vaccinia Virus protein VP39"/>
    <property type="match status" value="1"/>
</dbReference>
<dbReference type="GeneID" id="77728223"/>
<gene>
    <name evidence="2" type="ORF">MKK02DRAFT_34795</name>
</gene>
<feature type="domain" description="Methyltransferase type 11" evidence="1">
    <location>
        <begin position="51"/>
        <end position="164"/>
    </location>
</feature>
<dbReference type="RefSeq" id="XP_052944053.1">
    <property type="nucleotide sequence ID" value="XM_053089018.1"/>
</dbReference>
<dbReference type="SUPFAM" id="SSF53335">
    <property type="entry name" value="S-adenosyl-L-methionine-dependent methyltransferases"/>
    <property type="match status" value="1"/>
</dbReference>
<dbReference type="GO" id="GO:0032259">
    <property type="term" value="P:methylation"/>
    <property type="evidence" value="ECO:0007669"/>
    <property type="project" value="UniProtKB-KW"/>
</dbReference>
<dbReference type="AlphaFoldDB" id="A0AA38LUR7"/>
<dbReference type="InterPro" id="IPR013216">
    <property type="entry name" value="Methyltransf_11"/>
</dbReference>
<keyword evidence="2" id="KW-0808">Transferase</keyword>
<keyword evidence="2" id="KW-0489">Methyltransferase</keyword>